<dbReference type="Gene3D" id="3.40.640.10">
    <property type="entry name" value="Type I PLP-dependent aspartate aminotransferase-like (Major domain)"/>
    <property type="match status" value="1"/>
</dbReference>
<accession>A0A381MZ06</accession>
<dbReference type="SUPFAM" id="SSF53383">
    <property type="entry name" value="PLP-dependent transferases"/>
    <property type="match status" value="1"/>
</dbReference>
<dbReference type="GO" id="GO:0031071">
    <property type="term" value="F:cysteine desulfurase activity"/>
    <property type="evidence" value="ECO:0007669"/>
    <property type="project" value="UniProtKB-EC"/>
</dbReference>
<dbReference type="EC" id="2.8.1.7" evidence="3"/>
<gene>
    <name evidence="10" type="ORF">METZ01_LOCUS436</name>
</gene>
<dbReference type="Pfam" id="PF00266">
    <property type="entry name" value="Aminotran_5"/>
    <property type="match status" value="1"/>
</dbReference>
<dbReference type="InterPro" id="IPR020578">
    <property type="entry name" value="Aminotrans_V_PyrdxlP_BS"/>
</dbReference>
<dbReference type="EMBL" id="UINC01000023">
    <property type="protein sequence ID" value="SUZ47582.1"/>
    <property type="molecule type" value="Genomic_DNA"/>
</dbReference>
<dbReference type="InterPro" id="IPR000192">
    <property type="entry name" value="Aminotrans_V_dom"/>
</dbReference>
<evidence type="ECO:0000256" key="4">
    <source>
        <dbReference type="ARBA" id="ARBA00022679"/>
    </source>
</evidence>
<dbReference type="PROSITE" id="PS00595">
    <property type="entry name" value="AA_TRANSFER_CLASS_5"/>
    <property type="match status" value="1"/>
</dbReference>
<dbReference type="AlphaFoldDB" id="A0A381MZ06"/>
<dbReference type="GO" id="GO:0051536">
    <property type="term" value="F:iron-sulfur cluster binding"/>
    <property type="evidence" value="ECO:0007669"/>
    <property type="project" value="UniProtKB-KW"/>
</dbReference>
<evidence type="ECO:0000256" key="6">
    <source>
        <dbReference type="ARBA" id="ARBA00022898"/>
    </source>
</evidence>
<dbReference type="InterPro" id="IPR015421">
    <property type="entry name" value="PyrdxlP-dep_Trfase_major"/>
</dbReference>
<evidence type="ECO:0000256" key="3">
    <source>
        <dbReference type="ARBA" id="ARBA00012239"/>
    </source>
</evidence>
<proteinExistence type="inferred from homology"/>
<protein>
    <recommendedName>
        <fullName evidence="3">cysteine desulfurase</fullName>
        <ecNumber evidence="3">2.8.1.7</ecNumber>
    </recommendedName>
</protein>
<dbReference type="PANTHER" id="PTHR11601:SF34">
    <property type="entry name" value="CYSTEINE DESULFURASE"/>
    <property type="match status" value="1"/>
</dbReference>
<organism evidence="10">
    <name type="scientific">marine metagenome</name>
    <dbReference type="NCBI Taxonomy" id="408172"/>
    <lineage>
        <taxon>unclassified sequences</taxon>
        <taxon>metagenomes</taxon>
        <taxon>ecological metagenomes</taxon>
    </lineage>
</organism>
<dbReference type="FunFam" id="3.40.640.10:FF:000003">
    <property type="entry name" value="Cysteine desulfurase IscS"/>
    <property type="match status" value="1"/>
</dbReference>
<dbReference type="InterPro" id="IPR016454">
    <property type="entry name" value="Cysteine_dSase"/>
</dbReference>
<dbReference type="PANTHER" id="PTHR11601">
    <property type="entry name" value="CYSTEINE DESULFURYLASE FAMILY MEMBER"/>
    <property type="match status" value="1"/>
</dbReference>
<reference evidence="10" key="1">
    <citation type="submission" date="2018-05" db="EMBL/GenBank/DDBJ databases">
        <authorList>
            <person name="Lanie J.A."/>
            <person name="Ng W.-L."/>
            <person name="Kazmierczak K.M."/>
            <person name="Andrzejewski T.M."/>
            <person name="Davidsen T.M."/>
            <person name="Wayne K.J."/>
            <person name="Tettelin H."/>
            <person name="Glass J.I."/>
            <person name="Rusch D."/>
            <person name="Podicherti R."/>
            <person name="Tsui H.-C.T."/>
            <person name="Winkler M.E."/>
        </authorList>
    </citation>
    <scope>NUCLEOTIDE SEQUENCE</scope>
</reference>
<evidence type="ECO:0000256" key="5">
    <source>
        <dbReference type="ARBA" id="ARBA00022723"/>
    </source>
</evidence>
<dbReference type="InterPro" id="IPR015422">
    <property type="entry name" value="PyrdxlP-dep_Trfase_small"/>
</dbReference>
<evidence type="ECO:0000256" key="7">
    <source>
        <dbReference type="ARBA" id="ARBA00023004"/>
    </source>
</evidence>
<evidence type="ECO:0000313" key="10">
    <source>
        <dbReference type="EMBL" id="SUZ47582.1"/>
    </source>
</evidence>
<comment type="similarity">
    <text evidence="2">Belongs to the class-V pyridoxal-phosphate-dependent aminotransferase family. NifS/IscS subfamily.</text>
</comment>
<keyword evidence="5" id="KW-0479">Metal-binding</keyword>
<dbReference type="InterPro" id="IPR015424">
    <property type="entry name" value="PyrdxlP-dep_Trfase"/>
</dbReference>
<dbReference type="GO" id="GO:0046872">
    <property type="term" value="F:metal ion binding"/>
    <property type="evidence" value="ECO:0007669"/>
    <property type="project" value="UniProtKB-KW"/>
</dbReference>
<evidence type="ECO:0000256" key="2">
    <source>
        <dbReference type="ARBA" id="ARBA00006490"/>
    </source>
</evidence>
<keyword evidence="7" id="KW-0408">Iron</keyword>
<evidence type="ECO:0000256" key="8">
    <source>
        <dbReference type="ARBA" id="ARBA00023014"/>
    </source>
</evidence>
<evidence type="ECO:0000256" key="1">
    <source>
        <dbReference type="ARBA" id="ARBA00001933"/>
    </source>
</evidence>
<comment type="cofactor">
    <cofactor evidence="1">
        <name>pyridoxal 5'-phosphate</name>
        <dbReference type="ChEBI" id="CHEBI:597326"/>
    </cofactor>
</comment>
<keyword evidence="8" id="KW-0411">Iron-sulfur</keyword>
<dbReference type="PIRSF" id="PIRSF005572">
    <property type="entry name" value="NifS"/>
    <property type="match status" value="1"/>
</dbReference>
<keyword evidence="6" id="KW-0663">Pyridoxal phosphate</keyword>
<feature type="domain" description="Aminotransferase class V" evidence="9">
    <location>
        <begin position="4"/>
        <end position="339"/>
    </location>
</feature>
<evidence type="ECO:0000259" key="9">
    <source>
        <dbReference type="Pfam" id="PF00266"/>
    </source>
</evidence>
<keyword evidence="4" id="KW-0808">Transferase</keyword>
<sequence length="356" mass="38816">MFDGHFGNPASHNHAFGWEAEELVEEARTQLARLINADPREIVWTSGATESDNLAIKGIAENATRRHMITSAYEHKAVIDTFKYLESKGFEVTYLQPNRSGFVSPETVAAAIREDTLLVSIMHANNEIGVVNEVGAIGQICRENSVLMHTDAAQSAGKINLDVKTQCLDLVSISAHKIYGPKGIGALYVRREPPVPLDPCIHGGGHERGMRSGTLATHQIVGFGEAARICREEMTVESDRIGKLRERLWSHLKQVPGTSLNGDAVKRIPGILNVGFDRVDGETLLMAIDDIAVSSGSACTSATVEPSYVLRSIGVDERLAASSLRFTVGRFTTEDDVDYAARRVGEIIQVLQVDRV</sequence>
<name>A0A381MZ06_9ZZZZ</name>
<dbReference type="Gene3D" id="3.90.1150.10">
    <property type="entry name" value="Aspartate Aminotransferase, domain 1"/>
    <property type="match status" value="1"/>
</dbReference>